<evidence type="ECO:0008006" key="2">
    <source>
        <dbReference type="Google" id="ProtNLM"/>
    </source>
</evidence>
<reference evidence="1" key="1">
    <citation type="journal article" date="2014" name="Front. Microbiol.">
        <title>High frequency of phylogenetically diverse reductive dehalogenase-homologous genes in deep subseafloor sedimentary metagenomes.</title>
        <authorList>
            <person name="Kawai M."/>
            <person name="Futagami T."/>
            <person name="Toyoda A."/>
            <person name="Takaki Y."/>
            <person name="Nishi S."/>
            <person name="Hori S."/>
            <person name="Arai W."/>
            <person name="Tsubouchi T."/>
            <person name="Morono Y."/>
            <person name="Uchiyama I."/>
            <person name="Ito T."/>
            <person name="Fujiyama A."/>
            <person name="Inagaki F."/>
            <person name="Takami H."/>
        </authorList>
    </citation>
    <scope>NUCLEOTIDE SEQUENCE</scope>
    <source>
        <strain evidence="1">Expedition CK06-06</strain>
    </source>
</reference>
<protein>
    <recommendedName>
        <fullName evidence="2">Methyltransferase type 11 domain-containing protein</fullName>
    </recommendedName>
</protein>
<organism evidence="1">
    <name type="scientific">marine sediment metagenome</name>
    <dbReference type="NCBI Taxonomy" id="412755"/>
    <lineage>
        <taxon>unclassified sequences</taxon>
        <taxon>metagenomes</taxon>
        <taxon>ecological metagenomes</taxon>
    </lineage>
</organism>
<dbReference type="EMBL" id="BARV01037356">
    <property type="protein sequence ID" value="GAI49981.1"/>
    <property type="molecule type" value="Genomic_DNA"/>
</dbReference>
<name>X1Q5G8_9ZZZZ</name>
<evidence type="ECO:0000313" key="1">
    <source>
        <dbReference type="EMBL" id="GAI49981.1"/>
    </source>
</evidence>
<proteinExistence type="predicted"/>
<comment type="caution">
    <text evidence="1">The sequence shown here is derived from an EMBL/GenBank/DDBJ whole genome shotgun (WGS) entry which is preliminary data.</text>
</comment>
<feature type="non-terminal residue" evidence="1">
    <location>
        <position position="1"/>
    </location>
</feature>
<gene>
    <name evidence="1" type="ORF">S06H3_57811</name>
</gene>
<sequence length="99" mass="11933">DFFEHFDDANIGKLLREQLRVARMVIFSVPTLWYPRRDFGNERLMEKEDWLRILAGFKVEKAVYYTYAKRPALASRDAQQRWPYEGRPLENYFKIKAGK</sequence>
<accession>X1Q5G8</accession>
<dbReference type="AlphaFoldDB" id="X1Q5G8"/>